<dbReference type="Proteomes" id="UP000799770">
    <property type="component" value="Unassembled WGS sequence"/>
</dbReference>
<reference evidence="2" key="1">
    <citation type="journal article" date="2020" name="Stud. Mycol.">
        <title>101 Dothideomycetes genomes: a test case for predicting lifestyles and emergence of pathogens.</title>
        <authorList>
            <person name="Haridas S."/>
            <person name="Albert R."/>
            <person name="Binder M."/>
            <person name="Bloem J."/>
            <person name="Labutti K."/>
            <person name="Salamov A."/>
            <person name="Andreopoulos B."/>
            <person name="Baker S."/>
            <person name="Barry K."/>
            <person name="Bills G."/>
            <person name="Bluhm B."/>
            <person name="Cannon C."/>
            <person name="Castanera R."/>
            <person name="Culley D."/>
            <person name="Daum C."/>
            <person name="Ezra D."/>
            <person name="Gonzalez J."/>
            <person name="Henrissat B."/>
            <person name="Kuo A."/>
            <person name="Liang C."/>
            <person name="Lipzen A."/>
            <person name="Lutzoni F."/>
            <person name="Magnuson J."/>
            <person name="Mondo S."/>
            <person name="Nolan M."/>
            <person name="Ohm R."/>
            <person name="Pangilinan J."/>
            <person name="Park H.-J."/>
            <person name="Ramirez L."/>
            <person name="Alfaro M."/>
            <person name="Sun H."/>
            <person name="Tritt A."/>
            <person name="Yoshinaga Y."/>
            <person name="Zwiers L.-H."/>
            <person name="Turgeon B."/>
            <person name="Goodwin S."/>
            <person name="Spatafora J."/>
            <person name="Crous P."/>
            <person name="Grigoriev I."/>
        </authorList>
    </citation>
    <scope>NUCLEOTIDE SEQUENCE</scope>
    <source>
        <strain evidence="2">CBS 627.86</strain>
    </source>
</reference>
<feature type="chain" id="PRO_5025354282" description="Jacalin-type lectin domain-containing protein" evidence="1">
    <location>
        <begin position="24"/>
        <end position="454"/>
    </location>
</feature>
<dbReference type="OrthoDB" id="3758675at2759"/>
<name>A0A6A5YS72_9PLEO</name>
<gene>
    <name evidence="2" type="ORF">BDV96DRAFT_668507</name>
</gene>
<protein>
    <recommendedName>
        <fullName evidence="4">Jacalin-type lectin domain-containing protein</fullName>
    </recommendedName>
</protein>
<keyword evidence="3" id="KW-1185">Reference proteome</keyword>
<evidence type="ECO:0000313" key="3">
    <source>
        <dbReference type="Proteomes" id="UP000799770"/>
    </source>
</evidence>
<evidence type="ECO:0000313" key="2">
    <source>
        <dbReference type="EMBL" id="KAF2110039.1"/>
    </source>
</evidence>
<dbReference type="EMBL" id="ML977339">
    <property type="protein sequence ID" value="KAF2110039.1"/>
    <property type="molecule type" value="Genomic_DNA"/>
</dbReference>
<keyword evidence="1" id="KW-0732">Signal</keyword>
<accession>A0A6A5YS72</accession>
<evidence type="ECO:0000256" key="1">
    <source>
        <dbReference type="SAM" id="SignalP"/>
    </source>
</evidence>
<proteinExistence type="predicted"/>
<organism evidence="2 3">
    <name type="scientific">Lophiotrema nucula</name>
    <dbReference type="NCBI Taxonomy" id="690887"/>
    <lineage>
        <taxon>Eukaryota</taxon>
        <taxon>Fungi</taxon>
        <taxon>Dikarya</taxon>
        <taxon>Ascomycota</taxon>
        <taxon>Pezizomycotina</taxon>
        <taxon>Dothideomycetes</taxon>
        <taxon>Pleosporomycetidae</taxon>
        <taxon>Pleosporales</taxon>
        <taxon>Lophiotremataceae</taxon>
        <taxon>Lophiotrema</taxon>
    </lineage>
</organism>
<evidence type="ECO:0008006" key="4">
    <source>
        <dbReference type="Google" id="ProtNLM"/>
    </source>
</evidence>
<feature type="signal peptide" evidence="1">
    <location>
        <begin position="1"/>
        <end position="23"/>
    </location>
</feature>
<dbReference type="AlphaFoldDB" id="A0A6A5YS72"/>
<sequence length="454" mass="50457">MVSFRHVATSFSMALLASSVASAEDISVPLKDCQLDIVTSRTFGSSAGTPWCAMQLKNGDLINKISVWTKKIAQKYESAYQIRGLRVQYSSDKSTMIGGEEGTLSEHEWTPLQFGPVKGLGEHNLMLKDSDHLEGYLLDTDKGHTLSTLMIEWPGVAIVAGGRAGVNDWPRTMAYLENCGPGYEDYWSDPIEGEVIEQITFHMLSADISSIAVHDVVSSPSIEETNARTSNECAEPSFPTFQEVAMLIIGCRDRGMELQTLKSVIHVNERDNTDTTFRLIDTVTRRDWTTWPNTTSNLQHYGLGVEISHNWSGIFSKLDVTGKGDFYWDHSNEKTNLTGSKDSAQLSINMETVVKPKTAVHGWAYTVEGHQNVEWSGKATLDFADDHTLEFDVGRHLENVQHMQAWSHFEDLSPEQVKGNVKGILDSGEAELVDENGETITPTSRSKMAKRFDA</sequence>